<feature type="transmembrane region" description="Helical" evidence="1">
    <location>
        <begin position="120"/>
        <end position="139"/>
    </location>
</feature>
<reference evidence="3 4" key="1">
    <citation type="submission" date="2019-03" db="EMBL/GenBank/DDBJ databases">
        <title>Genome sequence of Lentibacillus salicampi ATCC BAA-719.</title>
        <authorList>
            <person name="Maclea K.S."/>
            <person name="Simoes Junior M."/>
        </authorList>
    </citation>
    <scope>NUCLEOTIDE SEQUENCE [LARGE SCALE GENOMIC DNA]</scope>
    <source>
        <strain evidence="3 4">ATCC BAA-719</strain>
    </source>
</reference>
<feature type="transmembrane region" description="Helical" evidence="1">
    <location>
        <begin position="151"/>
        <end position="168"/>
    </location>
</feature>
<gene>
    <name evidence="3" type="ORF">E4U82_17210</name>
</gene>
<dbReference type="InterPro" id="IPR003675">
    <property type="entry name" value="Rce1/LyrA-like_dom"/>
</dbReference>
<dbReference type="InterPro" id="IPR052710">
    <property type="entry name" value="CAAX_protease"/>
</dbReference>
<dbReference type="EMBL" id="SRHY01000049">
    <property type="protein sequence ID" value="TFJ91524.1"/>
    <property type="molecule type" value="Genomic_DNA"/>
</dbReference>
<dbReference type="PANTHER" id="PTHR36435:SF6">
    <property type="entry name" value="ABORTIVE INFECTION PROTEIN"/>
    <property type="match status" value="1"/>
</dbReference>
<dbReference type="GO" id="GO:0004175">
    <property type="term" value="F:endopeptidase activity"/>
    <property type="evidence" value="ECO:0007669"/>
    <property type="project" value="UniProtKB-ARBA"/>
</dbReference>
<feature type="domain" description="CAAX prenyl protease 2/Lysostaphin resistance protein A-like" evidence="2">
    <location>
        <begin position="120"/>
        <end position="206"/>
    </location>
</feature>
<keyword evidence="4" id="KW-1185">Reference proteome</keyword>
<keyword evidence="3" id="KW-0645">Protease</keyword>
<evidence type="ECO:0000259" key="2">
    <source>
        <dbReference type="Pfam" id="PF02517"/>
    </source>
</evidence>
<keyword evidence="1" id="KW-1133">Transmembrane helix</keyword>
<keyword evidence="1" id="KW-0812">Transmembrane</keyword>
<dbReference type="AlphaFoldDB" id="A0A4Y9AAX6"/>
<dbReference type="OrthoDB" id="2194912at2"/>
<proteinExistence type="predicted"/>
<feature type="transmembrane region" description="Helical" evidence="1">
    <location>
        <begin position="39"/>
        <end position="57"/>
    </location>
</feature>
<evidence type="ECO:0000256" key="1">
    <source>
        <dbReference type="SAM" id="Phobius"/>
    </source>
</evidence>
<protein>
    <submittedName>
        <fullName evidence="3">CPBP family intramembrane metalloprotease</fullName>
    </submittedName>
</protein>
<name>A0A4Y9AAX6_9BACI</name>
<keyword evidence="1" id="KW-0472">Membrane</keyword>
<dbReference type="RefSeq" id="WP_135111407.1">
    <property type="nucleotide sequence ID" value="NZ_SRHY01000049.1"/>
</dbReference>
<evidence type="ECO:0000313" key="4">
    <source>
        <dbReference type="Proteomes" id="UP000298484"/>
    </source>
</evidence>
<keyword evidence="3" id="KW-0378">Hydrolase</keyword>
<organism evidence="3 4">
    <name type="scientific">Lentibacillus salicampi</name>
    <dbReference type="NCBI Taxonomy" id="175306"/>
    <lineage>
        <taxon>Bacteria</taxon>
        <taxon>Bacillati</taxon>
        <taxon>Bacillota</taxon>
        <taxon>Bacilli</taxon>
        <taxon>Bacillales</taxon>
        <taxon>Bacillaceae</taxon>
        <taxon>Lentibacillus</taxon>
    </lineage>
</organism>
<dbReference type="GO" id="GO:0008237">
    <property type="term" value="F:metallopeptidase activity"/>
    <property type="evidence" value="ECO:0007669"/>
    <property type="project" value="UniProtKB-KW"/>
</dbReference>
<feature type="transmembrane region" description="Helical" evidence="1">
    <location>
        <begin position="77"/>
        <end position="100"/>
    </location>
</feature>
<keyword evidence="3" id="KW-0482">Metalloprotease</keyword>
<feature type="transmembrane region" description="Helical" evidence="1">
    <location>
        <begin position="7"/>
        <end position="27"/>
    </location>
</feature>
<sequence length="237" mass="26861">MPKRYWYVILTYIIMQLSVFVFVPIIYALTPLGLIDANIYWSIFSFIAALFVVSWIMRPDMNTPQHRNATPAGQTILWAAAGLFMAYAANYIASSIETFVLGISPGSENTQMIMDLTRSVPLFMVITAIIAPILEEIIFRKIIFGELYKRMNFFLAALLSALAFGLIHMEPEHILVYASMGFVFAFLYVKTKRIIVPIIAHMVMNSVSVIVQLSLDPEDLENMMKQLEEMQMIIIGG</sequence>
<dbReference type="GO" id="GO:0006508">
    <property type="term" value="P:proteolysis"/>
    <property type="evidence" value="ECO:0007669"/>
    <property type="project" value="UniProtKB-KW"/>
</dbReference>
<evidence type="ECO:0000313" key="3">
    <source>
        <dbReference type="EMBL" id="TFJ91524.1"/>
    </source>
</evidence>
<dbReference type="PANTHER" id="PTHR36435">
    <property type="entry name" value="SLR1288 PROTEIN"/>
    <property type="match status" value="1"/>
</dbReference>
<comment type="caution">
    <text evidence="3">The sequence shown here is derived from an EMBL/GenBank/DDBJ whole genome shotgun (WGS) entry which is preliminary data.</text>
</comment>
<accession>A0A4Y9AAX6</accession>
<dbReference type="Proteomes" id="UP000298484">
    <property type="component" value="Unassembled WGS sequence"/>
</dbReference>
<dbReference type="GO" id="GO:0080120">
    <property type="term" value="P:CAAX-box protein maturation"/>
    <property type="evidence" value="ECO:0007669"/>
    <property type="project" value="UniProtKB-ARBA"/>
</dbReference>
<feature type="transmembrane region" description="Helical" evidence="1">
    <location>
        <begin position="174"/>
        <end position="189"/>
    </location>
</feature>
<dbReference type="Pfam" id="PF02517">
    <property type="entry name" value="Rce1-like"/>
    <property type="match status" value="1"/>
</dbReference>